<evidence type="ECO:0000313" key="3">
    <source>
        <dbReference type="Proteomes" id="UP001165090"/>
    </source>
</evidence>
<dbReference type="InterPro" id="IPR052055">
    <property type="entry name" value="Hepadnavirus_pol/RT"/>
</dbReference>
<dbReference type="InterPro" id="IPR043502">
    <property type="entry name" value="DNA/RNA_pol_sf"/>
</dbReference>
<dbReference type="Proteomes" id="UP001165090">
    <property type="component" value="Unassembled WGS sequence"/>
</dbReference>
<dbReference type="Gene3D" id="3.30.70.270">
    <property type="match status" value="1"/>
</dbReference>
<dbReference type="PANTHER" id="PTHR33050">
    <property type="entry name" value="REVERSE TRANSCRIPTASE DOMAIN-CONTAINING PROTEIN"/>
    <property type="match status" value="1"/>
</dbReference>
<reference evidence="2 3" key="1">
    <citation type="journal article" date="2023" name="IScience">
        <title>Expanded male sex-determining region conserved during the evolution of homothallism in the green alga Volvox.</title>
        <authorList>
            <person name="Yamamoto K."/>
            <person name="Matsuzaki R."/>
            <person name="Mahakham W."/>
            <person name="Heman W."/>
            <person name="Sekimoto H."/>
            <person name="Kawachi M."/>
            <person name="Minakuchi Y."/>
            <person name="Toyoda A."/>
            <person name="Nozaki H."/>
        </authorList>
    </citation>
    <scope>NUCLEOTIDE SEQUENCE [LARGE SCALE GENOMIC DNA]</scope>
    <source>
        <strain evidence="2 3">NIES-4468</strain>
    </source>
</reference>
<dbReference type="InterPro" id="IPR043128">
    <property type="entry name" value="Rev_trsase/Diguanyl_cyclase"/>
</dbReference>
<name>A0ABQ5S5H1_9CHLO</name>
<protein>
    <recommendedName>
        <fullName evidence="1">Reverse transcriptase domain-containing protein</fullName>
    </recommendedName>
</protein>
<feature type="domain" description="Reverse transcriptase" evidence="1">
    <location>
        <begin position="1"/>
        <end position="285"/>
    </location>
</feature>
<dbReference type="CDD" id="cd09275">
    <property type="entry name" value="RNase_HI_RT_DIRS1"/>
    <property type="match status" value="1"/>
</dbReference>
<dbReference type="PANTHER" id="PTHR33050:SF7">
    <property type="entry name" value="RIBONUCLEASE H"/>
    <property type="match status" value="1"/>
</dbReference>
<sequence>MSPPLHARVQAHLAAWKAIGADTRTLHVLKQGVPVEFRNGCPPPAFDLPSFPVSEIQKRWWQEVEEPRLIALGAISRVDPSRTVEHVVNAFCVPKQGSASWRLVVNLKRMNIAQKAHKCLRTLRRMGIQNSWMIKVDLADAFYHIPIRPVDRRFFTFRFCDTLYEMNALPMGWLNSPYWFTTIMRNVVRFWRDPIAAVGGKKCRVTPPMPPHQFFPTCGSGRPARLGARVLPYLDDFLFVFSSKEQASLGAWWVRETIEFLGLACHPTKCQWEPSQAVYHLGITVNTASGLFEVPKEKLSKLRRLAVGLRVTAKKNRRLVQKRELAKFCGFAQSVKLALTPAPLFLRNFYDDIMQPVGWSGRIRLSRGSLRDLDWWADIPTRHCSAAIHIGPAAVDLSVDASRHSWGATLHGRIARGYWSSNDYLAHINWKELRAVRHALESSLPYVTQRVGLIREDNTCTQAVLGHLSSRSPCLHEEMRCLWSFLQVLVG</sequence>
<accession>A0ABQ5S5H1</accession>
<evidence type="ECO:0000259" key="1">
    <source>
        <dbReference type="PROSITE" id="PS50878"/>
    </source>
</evidence>
<dbReference type="Gene3D" id="3.10.10.10">
    <property type="entry name" value="HIV Type 1 Reverse Transcriptase, subunit A, domain 1"/>
    <property type="match status" value="1"/>
</dbReference>
<dbReference type="EMBL" id="BSDZ01000022">
    <property type="protein sequence ID" value="GLI65148.1"/>
    <property type="molecule type" value="Genomic_DNA"/>
</dbReference>
<dbReference type="InterPro" id="IPR000477">
    <property type="entry name" value="RT_dom"/>
</dbReference>
<keyword evidence="3" id="KW-1185">Reference proteome</keyword>
<dbReference type="SUPFAM" id="SSF56672">
    <property type="entry name" value="DNA/RNA polymerases"/>
    <property type="match status" value="1"/>
</dbReference>
<comment type="caution">
    <text evidence="2">The sequence shown here is derived from an EMBL/GenBank/DDBJ whole genome shotgun (WGS) entry which is preliminary data.</text>
</comment>
<dbReference type="PROSITE" id="PS50878">
    <property type="entry name" value="RT_POL"/>
    <property type="match status" value="1"/>
</dbReference>
<organism evidence="2 3">
    <name type="scientific">Volvox africanus</name>
    <dbReference type="NCBI Taxonomy" id="51714"/>
    <lineage>
        <taxon>Eukaryota</taxon>
        <taxon>Viridiplantae</taxon>
        <taxon>Chlorophyta</taxon>
        <taxon>core chlorophytes</taxon>
        <taxon>Chlorophyceae</taxon>
        <taxon>CS clade</taxon>
        <taxon>Chlamydomonadales</taxon>
        <taxon>Volvocaceae</taxon>
        <taxon>Volvox</taxon>
    </lineage>
</organism>
<gene>
    <name evidence="2" type="ORF">VaNZ11_008551</name>
</gene>
<dbReference type="Pfam" id="PF00078">
    <property type="entry name" value="RVT_1"/>
    <property type="match status" value="1"/>
</dbReference>
<evidence type="ECO:0000313" key="2">
    <source>
        <dbReference type="EMBL" id="GLI65148.1"/>
    </source>
</evidence>
<proteinExistence type="predicted"/>